<organism evidence="4 5">
    <name type="scientific">Gibberella subglutinans</name>
    <name type="common">Fusarium subglutinans</name>
    <dbReference type="NCBI Taxonomy" id="42677"/>
    <lineage>
        <taxon>Eukaryota</taxon>
        <taxon>Fungi</taxon>
        <taxon>Dikarya</taxon>
        <taxon>Ascomycota</taxon>
        <taxon>Pezizomycotina</taxon>
        <taxon>Sordariomycetes</taxon>
        <taxon>Hypocreomycetidae</taxon>
        <taxon>Hypocreales</taxon>
        <taxon>Nectriaceae</taxon>
        <taxon>Fusarium</taxon>
        <taxon>Fusarium fujikuroi species complex</taxon>
    </lineage>
</organism>
<accession>A0A8H5PJI8</accession>
<evidence type="ECO:0000256" key="1">
    <source>
        <dbReference type="SAM" id="Coils"/>
    </source>
</evidence>
<dbReference type="Pfam" id="PF24476">
    <property type="entry name" value="DUF7580"/>
    <property type="match status" value="1"/>
</dbReference>
<sequence length="570" mass="63795">MSGLEVAGIVLGSIPLLIIALEKYTEGLSTLHRWRKYKRELQSLIRNLETEQIKLQNVCEKLLLDLVPHYKIEALIDDPMGDLWREEEMLKKVQFRLGNGFKVFQDTANDLRAKVFDLERLIESQGEGMFLGFKRAVFTLSRSQYADILAEIRDSVSNLENLTDRNMELEPARSVRSKQKLFTLLRDLSESLYRALKSSLTCSCRHDIGLGLETRKVEVFPGDDEQKMVGLTSFKISVSYKTDVGPLKAWQDFHLQPQRLGPGPSHPNIVPLSSSRLGRTSGKKRVQFSDAPQAFLTTAPPAPRVAQVPTSLTTTDNTDPGTASSDLCQITKDNANNLLTNATPKTFGIIHDRSHHVATEFQLRPVPVSPFQNPQSIGLVSLRDILRQTNKSTHLPAQDRHNLAVIISSSFLQLHGSPWLPGHLDSRDILFFTYQGSPLFTKPLLMRSLPDSKGNPGCNRVQSPPSANPALWSLGLLLIELILGRALDFNGKQPRGSEYFVAYELIPEVRMISLNYATAAMRCLGGELHSTEYLSGGADFCQDVYAGIVALLERDLKMLRPEEQKYCTSR</sequence>
<feature type="region of interest" description="Disordered" evidence="2">
    <location>
        <begin position="290"/>
        <end position="325"/>
    </location>
</feature>
<keyword evidence="5" id="KW-1185">Reference proteome</keyword>
<evidence type="ECO:0000256" key="2">
    <source>
        <dbReference type="SAM" id="MobiDB-lite"/>
    </source>
</evidence>
<dbReference type="OrthoDB" id="3565018at2759"/>
<keyword evidence="1" id="KW-0175">Coiled coil</keyword>
<evidence type="ECO:0000313" key="5">
    <source>
        <dbReference type="Proteomes" id="UP000547976"/>
    </source>
</evidence>
<dbReference type="GeneID" id="59321583"/>
<proteinExistence type="predicted"/>
<feature type="coiled-coil region" evidence="1">
    <location>
        <begin position="31"/>
        <end position="65"/>
    </location>
</feature>
<reference evidence="4 5" key="1">
    <citation type="submission" date="2020-05" db="EMBL/GenBank/DDBJ databases">
        <title>Identification and distribution of gene clusters putatively required for synthesis of sphingolipid metabolism inhibitors in phylogenetically diverse species of the filamentous fungus Fusarium.</title>
        <authorList>
            <person name="Kim H.-S."/>
            <person name="Busman M."/>
            <person name="Brown D.W."/>
            <person name="Divon H."/>
            <person name="Uhlig S."/>
            <person name="Proctor R.H."/>
        </authorList>
    </citation>
    <scope>NUCLEOTIDE SEQUENCE [LARGE SCALE GENOMIC DNA]</scope>
    <source>
        <strain evidence="4 5">NRRL 66333</strain>
    </source>
</reference>
<dbReference type="PANTHER" id="PTHR35186:SF4">
    <property type="entry name" value="PRION-INHIBITION AND PROPAGATION HELO DOMAIN-CONTAINING PROTEIN"/>
    <property type="match status" value="1"/>
</dbReference>
<feature type="compositionally biased region" description="Polar residues" evidence="2">
    <location>
        <begin position="308"/>
        <end position="325"/>
    </location>
</feature>
<dbReference type="Proteomes" id="UP000547976">
    <property type="component" value="Unassembled WGS sequence"/>
</dbReference>
<name>A0A8H5PJI8_GIBSU</name>
<dbReference type="EMBL" id="JAAOAV010000116">
    <property type="protein sequence ID" value="KAF5597622.1"/>
    <property type="molecule type" value="Genomic_DNA"/>
</dbReference>
<dbReference type="RefSeq" id="XP_036536074.1">
    <property type="nucleotide sequence ID" value="XM_036686865.1"/>
</dbReference>
<feature type="domain" description="DUF7580" evidence="3">
    <location>
        <begin position="183"/>
        <end position="557"/>
    </location>
</feature>
<dbReference type="AlphaFoldDB" id="A0A8H5PJI8"/>
<protein>
    <recommendedName>
        <fullName evidence="3">DUF7580 domain-containing protein</fullName>
    </recommendedName>
</protein>
<evidence type="ECO:0000313" key="4">
    <source>
        <dbReference type="EMBL" id="KAF5597622.1"/>
    </source>
</evidence>
<evidence type="ECO:0000259" key="3">
    <source>
        <dbReference type="Pfam" id="PF24476"/>
    </source>
</evidence>
<dbReference type="PANTHER" id="PTHR35186">
    <property type="entry name" value="ANK_REP_REGION DOMAIN-CONTAINING PROTEIN"/>
    <property type="match status" value="1"/>
</dbReference>
<comment type="caution">
    <text evidence="4">The sequence shown here is derived from an EMBL/GenBank/DDBJ whole genome shotgun (WGS) entry which is preliminary data.</text>
</comment>
<dbReference type="InterPro" id="IPR056002">
    <property type="entry name" value="DUF7580"/>
</dbReference>
<gene>
    <name evidence="4" type="ORF">FSUBG_8454</name>
</gene>